<evidence type="ECO:0000313" key="2">
    <source>
        <dbReference type="WBParaSite" id="GPLIN_000691800"/>
    </source>
</evidence>
<sequence>MADNASGEEQQQEMEEIFRPFLDANFNLGKWSLGSLQILCAIDGNGAQIVNKRSGELLSIPQGPLPSKVIGFEEIQISYIGQHVIEFLRRIRRLFVSPGTTVAIDTSNYESRSLEIIWQKIWPLINDNIYSILLESSQLDRLRQISSTVLRNCANLRTIASFGIFPEFPAEDNADASSRQAVAKWLLTPREDGLPKMLHCDFYSAGVEGLKRAFVNASKPPVNFIIRLRSFADIQPFELKNNLTGERLTFRRFEEDNWLLARCPIVREEDKWAKWEEEAIQWPWIWWPRQRNRIVIDFKDSDIGNGLADTKAGRCLIT</sequence>
<dbReference type="WBParaSite" id="GPLIN_000691800">
    <property type="protein sequence ID" value="GPLIN_000691800"/>
    <property type="gene ID" value="GPLIN_000691800"/>
</dbReference>
<name>A0A183C224_GLOPA</name>
<dbReference type="Proteomes" id="UP000050741">
    <property type="component" value="Unassembled WGS sequence"/>
</dbReference>
<protein>
    <submittedName>
        <fullName evidence="2">Rad51 domain-containing protein</fullName>
    </submittedName>
</protein>
<keyword evidence="1" id="KW-1185">Reference proteome</keyword>
<reference evidence="1" key="2">
    <citation type="submission" date="2014-05" db="EMBL/GenBank/DDBJ databases">
        <title>The genome and life-stage specific transcriptomes of Globodera pallida elucidate key aspects of plant parasitism by a cyst nematode.</title>
        <authorList>
            <person name="Cotton J.A."/>
            <person name="Lilley C.J."/>
            <person name="Jones L.M."/>
            <person name="Kikuchi T."/>
            <person name="Reid A.J."/>
            <person name="Thorpe P."/>
            <person name="Tsai I.J."/>
            <person name="Beasley H."/>
            <person name="Blok V."/>
            <person name="Cock P.J.A."/>
            <person name="Van den Akker S.E."/>
            <person name="Holroyd N."/>
            <person name="Hunt M."/>
            <person name="Mantelin S."/>
            <person name="Naghra H."/>
            <person name="Pain A."/>
            <person name="Palomares-Rius J.E."/>
            <person name="Zarowiecki M."/>
            <person name="Berriman M."/>
            <person name="Jones J.T."/>
            <person name="Urwin P.E."/>
        </authorList>
    </citation>
    <scope>NUCLEOTIDE SEQUENCE [LARGE SCALE GENOMIC DNA]</scope>
    <source>
        <strain evidence="1">Lindley</strain>
    </source>
</reference>
<reference evidence="2" key="3">
    <citation type="submission" date="2016-06" db="UniProtKB">
        <authorList>
            <consortium name="WormBaseParasite"/>
        </authorList>
    </citation>
    <scope>IDENTIFICATION</scope>
</reference>
<accession>A0A183C224</accession>
<organism evidence="1 2">
    <name type="scientific">Globodera pallida</name>
    <name type="common">Potato cyst nematode worm</name>
    <name type="synonym">Heterodera pallida</name>
    <dbReference type="NCBI Taxonomy" id="36090"/>
    <lineage>
        <taxon>Eukaryota</taxon>
        <taxon>Metazoa</taxon>
        <taxon>Ecdysozoa</taxon>
        <taxon>Nematoda</taxon>
        <taxon>Chromadorea</taxon>
        <taxon>Rhabditida</taxon>
        <taxon>Tylenchina</taxon>
        <taxon>Tylenchomorpha</taxon>
        <taxon>Tylenchoidea</taxon>
        <taxon>Heteroderidae</taxon>
        <taxon>Heteroderinae</taxon>
        <taxon>Globodera</taxon>
    </lineage>
</organism>
<proteinExistence type="predicted"/>
<evidence type="ECO:0000313" key="1">
    <source>
        <dbReference type="Proteomes" id="UP000050741"/>
    </source>
</evidence>
<dbReference type="AlphaFoldDB" id="A0A183C224"/>
<reference evidence="1" key="1">
    <citation type="submission" date="2013-12" db="EMBL/GenBank/DDBJ databases">
        <authorList>
            <person name="Aslett M."/>
        </authorList>
    </citation>
    <scope>NUCLEOTIDE SEQUENCE [LARGE SCALE GENOMIC DNA]</scope>
    <source>
        <strain evidence="1">Lindley</strain>
    </source>
</reference>